<gene>
    <name evidence="1" type="ORF">BCY89_16625</name>
</gene>
<keyword evidence="2" id="KW-1185">Reference proteome</keyword>
<dbReference type="RefSeq" id="WP_120336022.1">
    <property type="nucleotide sequence ID" value="NZ_CP070350.1"/>
</dbReference>
<organism evidence="1 2">
    <name type="scientific">Sphingobacterium siyangense</name>
    <dbReference type="NCBI Taxonomy" id="459529"/>
    <lineage>
        <taxon>Bacteria</taxon>
        <taxon>Pseudomonadati</taxon>
        <taxon>Bacteroidota</taxon>
        <taxon>Sphingobacteriia</taxon>
        <taxon>Sphingobacteriales</taxon>
        <taxon>Sphingobacteriaceae</taxon>
        <taxon>Sphingobacterium</taxon>
    </lineage>
</organism>
<evidence type="ECO:0000313" key="2">
    <source>
        <dbReference type="Proteomes" id="UP000286402"/>
    </source>
</evidence>
<dbReference type="AlphaFoldDB" id="A0A420FFQ1"/>
<accession>A0A420FFQ1</accession>
<sequence>MNKLFKQYLKGICKAKDMKLLLHYFGNETYSAQLEKLIQEEFLKKESQPLPDFLTIMLRKNRHILLEKISLQTKSQNSSNLLWVSIAAALIAICSSALQSHYRHDISMPTNIEIPSDQNAISKNKTKICEPPLPSPYFLDEKNWNTTYNLQTSSLLLSLDKIIHLIN</sequence>
<dbReference type="Proteomes" id="UP000286402">
    <property type="component" value="Unassembled WGS sequence"/>
</dbReference>
<comment type="caution">
    <text evidence="1">The sequence shown here is derived from an EMBL/GenBank/DDBJ whole genome shotgun (WGS) entry which is preliminary data.</text>
</comment>
<dbReference type="EMBL" id="MCAQ01000028">
    <property type="protein sequence ID" value="RKF31787.1"/>
    <property type="molecule type" value="Genomic_DNA"/>
</dbReference>
<protein>
    <submittedName>
        <fullName evidence="1">Uncharacterized protein</fullName>
    </submittedName>
</protein>
<reference evidence="1 2" key="1">
    <citation type="submission" date="2016-07" db="EMBL/GenBank/DDBJ databases">
        <title>Genome analysis of Sphingobacterium siyangense T12B17.</title>
        <authorList>
            <person name="Xu D."/>
            <person name="Su Y."/>
            <person name="Zheng S."/>
        </authorList>
    </citation>
    <scope>NUCLEOTIDE SEQUENCE [LARGE SCALE GENOMIC DNA]</scope>
    <source>
        <strain evidence="1 2">T12B17</strain>
    </source>
</reference>
<proteinExistence type="predicted"/>
<name>A0A420FFQ1_9SPHI</name>
<evidence type="ECO:0000313" key="1">
    <source>
        <dbReference type="EMBL" id="RKF31787.1"/>
    </source>
</evidence>